<feature type="domain" description="Peptidase M48" evidence="8">
    <location>
        <begin position="120"/>
        <end position="268"/>
    </location>
</feature>
<dbReference type="RefSeq" id="WP_064306656.1">
    <property type="nucleotide sequence ID" value="NZ_LWCR01000001.1"/>
</dbReference>
<dbReference type="GO" id="GO:0016020">
    <property type="term" value="C:membrane"/>
    <property type="evidence" value="ECO:0007669"/>
    <property type="project" value="TreeGrafter"/>
</dbReference>
<dbReference type="Pfam" id="PF01435">
    <property type="entry name" value="Peptidase_M48"/>
    <property type="match status" value="1"/>
</dbReference>
<sequence length="527" mass="58498">MNTARAVLPLLFGCLALSGCGTLTGAPDALANLSGKHTYATFDGHYLDQPDVRAHRTLDARHVENLRLSYDGHSLPANEVRQQNLVAIAPLEEYLDGIVQKLGRGWPGEMPPLKIGLVDSYAFGPSADPYGNIFVPLGMLENVASEDEIAAMLAHEMSHVLLRHHDRRKAFIQQKENVTRMATLAILGATVADTRMDRAGDQVRFNQKNPAETGKIINRTLLYSALINSFSDNVWNTAWGRVQEDQADLLGVDLLIRAGYAPRAASHSLQRLDDYQGKQTPLMATFLQERQLGLTAAVTKLDVNGVFKEAQTFLNQGMLVSITTASDYLQRSHMSPMQRDKDLRQYLQREYQGERRAQVERSRWSHLREDPRVRAALSAYRDAYGANVALERKDLRGAQALVERALSSPVANQPGIRRAAFNLHLAQGNRQQAAATLQAIENWRLASPELYELAISARLNNGDPQGALALIDRGEQNFGSEEMFIVQKIHVARQLKDQPAQQRLGKKCLTYPSVKANCVKLVPGLKA</sequence>
<keyword evidence="3" id="KW-0479">Metal-binding</keyword>
<dbReference type="CDD" id="cd07324">
    <property type="entry name" value="M48C_Oma1-like"/>
    <property type="match status" value="1"/>
</dbReference>
<evidence type="ECO:0000259" key="8">
    <source>
        <dbReference type="Pfam" id="PF01435"/>
    </source>
</evidence>
<comment type="caution">
    <text evidence="9">The sequence shown here is derived from an EMBL/GenBank/DDBJ whole genome shotgun (WGS) entry which is preliminary data.</text>
</comment>
<evidence type="ECO:0000313" key="9">
    <source>
        <dbReference type="EMBL" id="OAN32273.1"/>
    </source>
</evidence>
<keyword evidence="6" id="KW-0482">Metalloprotease</keyword>
<keyword evidence="2" id="KW-0645">Protease</keyword>
<dbReference type="InterPro" id="IPR051156">
    <property type="entry name" value="Mito/Outer_Membr_Metalloprot"/>
</dbReference>
<protein>
    <submittedName>
        <fullName evidence="9">Peptidase M48</fullName>
    </submittedName>
</protein>
<dbReference type="PANTHER" id="PTHR22726">
    <property type="entry name" value="METALLOENDOPEPTIDASE OMA1"/>
    <property type="match status" value="1"/>
</dbReference>
<evidence type="ECO:0000256" key="4">
    <source>
        <dbReference type="ARBA" id="ARBA00022801"/>
    </source>
</evidence>
<dbReference type="Gene3D" id="3.30.2010.10">
    <property type="entry name" value="Metalloproteases ('zincins'), catalytic domain"/>
    <property type="match status" value="1"/>
</dbReference>
<evidence type="ECO:0000256" key="2">
    <source>
        <dbReference type="ARBA" id="ARBA00022670"/>
    </source>
</evidence>
<evidence type="ECO:0000256" key="1">
    <source>
        <dbReference type="ARBA" id="ARBA00001947"/>
    </source>
</evidence>
<gene>
    <name evidence="9" type="ORF">A4V15_00800</name>
</gene>
<dbReference type="OrthoDB" id="9810445at2"/>
<proteinExistence type="predicted"/>
<evidence type="ECO:0000256" key="7">
    <source>
        <dbReference type="SAM" id="SignalP"/>
    </source>
</evidence>
<keyword evidence="7" id="KW-0732">Signal</keyword>
<evidence type="ECO:0000256" key="5">
    <source>
        <dbReference type="ARBA" id="ARBA00022833"/>
    </source>
</evidence>
<evidence type="ECO:0000313" key="10">
    <source>
        <dbReference type="Proteomes" id="UP000078356"/>
    </source>
</evidence>
<dbReference type="InterPro" id="IPR001915">
    <property type="entry name" value="Peptidase_M48"/>
</dbReference>
<reference evidence="9 10" key="1">
    <citation type="submission" date="2016-04" db="EMBL/GenBank/DDBJ databases">
        <title>Draft Genome Sequences of Staphylococcus capitis Strain H36, S. capitis Strain H65, S. cohnii Strain H62, S. hominis Strain H69, Mycobacterium iranicum Strain H39, Plantibacter sp. Strain H53, Pseudomonas oryzihabitans Strain H72, and Microbacterium sp. Strain H83, isolated from residential settings.</title>
        <authorList>
            <person name="Lymperopoulou D."/>
            <person name="Adams R.I."/>
            <person name="Lindow S."/>
            <person name="Coil D.A."/>
            <person name="Jospin G."/>
            <person name="Eisen J.A."/>
        </authorList>
    </citation>
    <scope>NUCLEOTIDE SEQUENCE [LARGE SCALE GENOMIC DNA]</scope>
    <source>
        <strain evidence="9 10">H72</strain>
    </source>
</reference>
<name>A0A178LMM8_9PSED</name>
<dbReference type="PROSITE" id="PS51257">
    <property type="entry name" value="PROKAR_LIPOPROTEIN"/>
    <property type="match status" value="1"/>
</dbReference>
<comment type="cofactor">
    <cofactor evidence="1">
        <name>Zn(2+)</name>
        <dbReference type="ChEBI" id="CHEBI:29105"/>
    </cofactor>
</comment>
<keyword evidence="4" id="KW-0378">Hydrolase</keyword>
<feature type="chain" id="PRO_5008091250" evidence="7">
    <location>
        <begin position="26"/>
        <end position="527"/>
    </location>
</feature>
<dbReference type="PANTHER" id="PTHR22726:SF1">
    <property type="entry name" value="METALLOENDOPEPTIDASE OMA1, MITOCHONDRIAL"/>
    <property type="match status" value="1"/>
</dbReference>
<dbReference type="Proteomes" id="UP000078356">
    <property type="component" value="Unassembled WGS sequence"/>
</dbReference>
<keyword evidence="5" id="KW-0862">Zinc</keyword>
<dbReference type="GO" id="GO:0004222">
    <property type="term" value="F:metalloendopeptidase activity"/>
    <property type="evidence" value="ECO:0007669"/>
    <property type="project" value="InterPro"/>
</dbReference>
<dbReference type="EMBL" id="LWCR01000001">
    <property type="protein sequence ID" value="OAN32273.1"/>
    <property type="molecule type" value="Genomic_DNA"/>
</dbReference>
<dbReference type="GO" id="GO:0051603">
    <property type="term" value="P:proteolysis involved in protein catabolic process"/>
    <property type="evidence" value="ECO:0007669"/>
    <property type="project" value="TreeGrafter"/>
</dbReference>
<dbReference type="AlphaFoldDB" id="A0A178LMM8"/>
<dbReference type="GO" id="GO:0046872">
    <property type="term" value="F:metal ion binding"/>
    <property type="evidence" value="ECO:0007669"/>
    <property type="project" value="UniProtKB-KW"/>
</dbReference>
<evidence type="ECO:0000256" key="3">
    <source>
        <dbReference type="ARBA" id="ARBA00022723"/>
    </source>
</evidence>
<organism evidence="9 10">
    <name type="scientific">Pseudomonas oryzihabitans</name>
    <dbReference type="NCBI Taxonomy" id="47885"/>
    <lineage>
        <taxon>Bacteria</taxon>
        <taxon>Pseudomonadati</taxon>
        <taxon>Pseudomonadota</taxon>
        <taxon>Gammaproteobacteria</taxon>
        <taxon>Pseudomonadales</taxon>
        <taxon>Pseudomonadaceae</taxon>
        <taxon>Pseudomonas</taxon>
    </lineage>
</organism>
<evidence type="ECO:0000256" key="6">
    <source>
        <dbReference type="ARBA" id="ARBA00023049"/>
    </source>
</evidence>
<feature type="signal peptide" evidence="7">
    <location>
        <begin position="1"/>
        <end position="25"/>
    </location>
</feature>
<accession>A0A178LMM8</accession>